<evidence type="ECO:0000313" key="1">
    <source>
        <dbReference type="EMBL" id="ENN88124.1"/>
    </source>
</evidence>
<reference evidence="1 2" key="1">
    <citation type="journal article" date="2012" name="BMC Genomics">
        <title>Genomic basis of broad host range and environmental adaptability of Rhizobium tropici CIAT 899 and Rhizobium sp. PRF 81 which are used in inoculants for common bean (Phaseolus vulgaris L.).</title>
        <authorList>
            <person name="Ormeno-Orrillo E."/>
            <person name="Menna P."/>
            <person name="Almeida L.G."/>
            <person name="Ollero F.J."/>
            <person name="Nicolas M.F."/>
            <person name="Pains Rodrigues E."/>
            <person name="Shigueyoshi Nakatani A."/>
            <person name="Silva Batista J.S."/>
            <person name="Oliveira Chueire L.M."/>
            <person name="Souza R.C."/>
            <person name="Ribeiro Vasconcelos A.T."/>
            <person name="Megias M."/>
            <person name="Hungria M."/>
            <person name="Martinez-Romero E."/>
        </authorList>
    </citation>
    <scope>NUCLEOTIDE SEQUENCE [LARGE SCALE GENOMIC DNA]</scope>
    <source>
        <strain evidence="1 2">PRF 81</strain>
    </source>
</reference>
<dbReference type="Proteomes" id="UP000012429">
    <property type="component" value="Unassembled WGS sequence"/>
</dbReference>
<dbReference type="EMBL" id="AQHN01000054">
    <property type="protein sequence ID" value="ENN88124.1"/>
    <property type="molecule type" value="Genomic_DNA"/>
</dbReference>
<dbReference type="AlphaFoldDB" id="N6U699"/>
<keyword evidence="2" id="KW-1185">Reference proteome</keyword>
<comment type="caution">
    <text evidence="1">The sequence shown here is derived from an EMBL/GenBank/DDBJ whole genome shotgun (WGS) entry which is preliminary data.</text>
</comment>
<sequence>MSTPAHTQFEEREAVGEGADIHTFAEDEGKQTRGSVQACGQAIGEARMADLLDDVELLQSLCDRHRRSLMHLHADRQGAQTADQKPCVEGRKLAAEIGIGLGLQPRDHLLRACNDAGDHIAMTTEIFGGGMDDEIDAELQRLLEIGGGPAVVDHRDDAMLLGERGQGTDVVRFHDPARRAFHVEDLGARKRLGDGFLVATVDIGHLDLHPLQNGAEEAEGIGIDMLDRNDPVARLDKAQNGRRDRRHAAGETERVLRAFELCQHFLEHAHRRVEAARIDGPHLLAAIGGDHLVIAGEGEQRCLEDRRHHGFGEIAVVMGCDEGCKFERL</sequence>
<protein>
    <submittedName>
        <fullName evidence="1">Uncharacterized protein</fullName>
    </submittedName>
</protein>
<name>N6U699_9HYPH</name>
<gene>
    <name evidence="1" type="ORF">RHSP_39106</name>
</gene>
<organism evidence="1 2">
    <name type="scientific">Rhizobium freirei PRF 81</name>
    <dbReference type="NCBI Taxonomy" id="363754"/>
    <lineage>
        <taxon>Bacteria</taxon>
        <taxon>Pseudomonadati</taxon>
        <taxon>Pseudomonadota</taxon>
        <taxon>Alphaproteobacteria</taxon>
        <taxon>Hyphomicrobiales</taxon>
        <taxon>Rhizobiaceae</taxon>
        <taxon>Rhizobium/Agrobacterium group</taxon>
        <taxon>Rhizobium</taxon>
    </lineage>
</organism>
<evidence type="ECO:0000313" key="2">
    <source>
        <dbReference type="Proteomes" id="UP000012429"/>
    </source>
</evidence>
<accession>N6U699</accession>
<proteinExistence type="predicted"/>